<dbReference type="GO" id="GO:0032259">
    <property type="term" value="P:methylation"/>
    <property type="evidence" value="ECO:0007669"/>
    <property type="project" value="UniProtKB-KW"/>
</dbReference>
<accession>A0A1N6TUN2</accession>
<sequence length="294" mass="32517">MKSSNGEQAGIDGYDDIHENLRYWMNELVGAVPSGRAVIYDIGANDGELTLPFARKPHKVIAFEPGRAARERLLQRVSRQADLQAFTLLPCALGRQPGRAVLDVYSDDTFSSLHERSREDLQRYGLAVTGTEEVTVLALDGLTGVCQKDTRGTGTAESDQTDPFRQALAGVLKEALPSVPEPPLPPPDVVKIDVEGAERDVLEGALETLRDAAPAVVMEYSCVNTAHAGYDRRELLDLLRRAGYRKIFGLYRNKDRRLYGEEAFEDCRIWNIIAFSDRFALPLARAELGTDLPS</sequence>
<keyword evidence="2" id="KW-0808">Transferase</keyword>
<dbReference type="AlphaFoldDB" id="A0A1N6TUN2"/>
<dbReference type="OrthoDB" id="370960at2"/>
<gene>
    <name evidence="2" type="ORF">SAMN05920897_1113</name>
</gene>
<dbReference type="GO" id="GO:0008168">
    <property type="term" value="F:methyltransferase activity"/>
    <property type="evidence" value="ECO:0007669"/>
    <property type="project" value="UniProtKB-KW"/>
</dbReference>
<feature type="domain" description="Methyltransferase FkbM" evidence="1">
    <location>
        <begin position="186"/>
        <end position="245"/>
    </location>
</feature>
<dbReference type="PANTHER" id="PTHR34203:SF15">
    <property type="entry name" value="SLL1173 PROTEIN"/>
    <property type="match status" value="1"/>
</dbReference>
<evidence type="ECO:0000313" key="2">
    <source>
        <dbReference type="EMBL" id="SIQ57029.1"/>
    </source>
</evidence>
<reference evidence="2 3" key="1">
    <citation type="submission" date="2017-01" db="EMBL/GenBank/DDBJ databases">
        <authorList>
            <person name="Mah S.A."/>
            <person name="Swanson W.J."/>
            <person name="Moy G.W."/>
            <person name="Vacquier V.D."/>
        </authorList>
    </citation>
    <scope>NUCLEOTIDE SEQUENCE [LARGE SCALE GENOMIC DNA]</scope>
    <source>
        <strain evidence="2 3">ASpG1</strain>
    </source>
</reference>
<proteinExistence type="predicted"/>
<dbReference type="Gene3D" id="3.40.50.150">
    <property type="entry name" value="Vaccinia Virus protein VP39"/>
    <property type="match status" value="1"/>
</dbReference>
<keyword evidence="3" id="KW-1185">Reference proteome</keyword>
<organism evidence="2 3">
    <name type="scientific">Alkalispirochaeta americana</name>
    <dbReference type="NCBI Taxonomy" id="159291"/>
    <lineage>
        <taxon>Bacteria</taxon>
        <taxon>Pseudomonadati</taxon>
        <taxon>Spirochaetota</taxon>
        <taxon>Spirochaetia</taxon>
        <taxon>Spirochaetales</taxon>
        <taxon>Spirochaetaceae</taxon>
        <taxon>Alkalispirochaeta</taxon>
    </lineage>
</organism>
<evidence type="ECO:0000259" key="1">
    <source>
        <dbReference type="Pfam" id="PF05050"/>
    </source>
</evidence>
<dbReference type="InterPro" id="IPR006342">
    <property type="entry name" value="FkbM_mtfrase"/>
</dbReference>
<dbReference type="STRING" id="159291.SAMN05920897_1113"/>
<dbReference type="InterPro" id="IPR052514">
    <property type="entry name" value="SAM-dependent_MTase"/>
</dbReference>
<dbReference type="NCBIfam" id="TIGR01444">
    <property type="entry name" value="fkbM_fam"/>
    <property type="match status" value="1"/>
</dbReference>
<protein>
    <submittedName>
        <fullName evidence="2">Methyltransferase, FkbM family</fullName>
    </submittedName>
</protein>
<dbReference type="EMBL" id="FTMS01000011">
    <property type="protein sequence ID" value="SIQ57029.1"/>
    <property type="molecule type" value="Genomic_DNA"/>
</dbReference>
<dbReference type="PANTHER" id="PTHR34203">
    <property type="entry name" value="METHYLTRANSFERASE, FKBM FAMILY PROTEIN"/>
    <property type="match status" value="1"/>
</dbReference>
<dbReference type="InterPro" id="IPR029063">
    <property type="entry name" value="SAM-dependent_MTases_sf"/>
</dbReference>
<keyword evidence="2" id="KW-0489">Methyltransferase</keyword>
<dbReference type="SUPFAM" id="SSF53335">
    <property type="entry name" value="S-adenosyl-L-methionine-dependent methyltransferases"/>
    <property type="match status" value="2"/>
</dbReference>
<evidence type="ECO:0000313" key="3">
    <source>
        <dbReference type="Proteomes" id="UP000186400"/>
    </source>
</evidence>
<dbReference type="Pfam" id="PF05050">
    <property type="entry name" value="Methyltransf_21"/>
    <property type="match status" value="1"/>
</dbReference>
<dbReference type="Proteomes" id="UP000186400">
    <property type="component" value="Unassembled WGS sequence"/>
</dbReference>
<dbReference type="RefSeq" id="WP_076488979.1">
    <property type="nucleotide sequence ID" value="NZ_FTMS01000011.1"/>
</dbReference>
<name>A0A1N6TUN2_9SPIO</name>